<dbReference type="RefSeq" id="XP_047603923.1">
    <property type="nucleotide sequence ID" value="XM_047747953.1"/>
</dbReference>
<dbReference type="EMBL" id="GG700649">
    <property type="protein sequence ID" value="EGD86457.2"/>
    <property type="molecule type" value="Genomic_DNA"/>
</dbReference>
<protein>
    <recommendedName>
        <fullName evidence="2">Beta-lactamase-related domain-containing protein</fullName>
    </recommendedName>
</protein>
<keyword evidence="4" id="KW-1185">Reference proteome</keyword>
<dbReference type="Proteomes" id="UP000008864">
    <property type="component" value="Unassembled WGS sequence"/>
</dbReference>
<dbReference type="Gene3D" id="3.40.710.10">
    <property type="entry name" value="DD-peptidase/beta-lactamase superfamily"/>
    <property type="match status" value="1"/>
</dbReference>
<feature type="domain" description="Beta-lactamase-related" evidence="2">
    <location>
        <begin position="3"/>
        <end position="178"/>
    </location>
</feature>
<reference evidence="4" key="1">
    <citation type="journal article" date="2012" name="MBio">
        <title>Comparative genome analysis of Trichophyton rubrum and related dermatophytes reveals candidate genes involved in infection.</title>
        <authorList>
            <person name="Martinez D.A."/>
            <person name="Oliver B.G."/>
            <person name="Graeser Y."/>
            <person name="Goldberg J.M."/>
            <person name="Li W."/>
            <person name="Martinez-Rossi N.M."/>
            <person name="Monod M."/>
            <person name="Shelest E."/>
            <person name="Barton R.C."/>
            <person name="Birch E."/>
            <person name="Brakhage A.A."/>
            <person name="Chen Z."/>
            <person name="Gurr S.J."/>
            <person name="Heiman D."/>
            <person name="Heitman J."/>
            <person name="Kosti I."/>
            <person name="Rossi A."/>
            <person name="Saif S."/>
            <person name="Samalova M."/>
            <person name="Saunders C.W."/>
            <person name="Shea T."/>
            <person name="Summerbell R.C."/>
            <person name="Xu J."/>
            <person name="Young S."/>
            <person name="Zeng Q."/>
            <person name="Birren B.W."/>
            <person name="Cuomo C.A."/>
            <person name="White T.C."/>
        </authorList>
    </citation>
    <scope>NUCLEOTIDE SEQUENCE [LARGE SCALE GENOMIC DNA]</scope>
    <source>
        <strain evidence="4">ATCC MYA-4607 / CBS 118892</strain>
    </source>
</reference>
<evidence type="ECO:0000313" key="3">
    <source>
        <dbReference type="EMBL" id="EGD86457.2"/>
    </source>
</evidence>
<evidence type="ECO:0000313" key="4">
    <source>
        <dbReference type="Proteomes" id="UP000008864"/>
    </source>
</evidence>
<dbReference type="AlphaFoldDB" id="F2SIS8"/>
<evidence type="ECO:0000256" key="1">
    <source>
        <dbReference type="ARBA" id="ARBA00038215"/>
    </source>
</evidence>
<dbReference type="STRING" id="559305.F2SIS8"/>
<dbReference type="OMA" id="WIKTMIN"/>
<dbReference type="HOGENOM" id="CLU_1464714_0_0_1"/>
<feature type="non-terminal residue" evidence="3">
    <location>
        <position position="185"/>
    </location>
</feature>
<dbReference type="GeneID" id="10376961"/>
<accession>F2SIS8</accession>
<dbReference type="PANTHER" id="PTHR46825:SF9">
    <property type="entry name" value="BETA-LACTAMASE-RELATED DOMAIN-CONTAINING PROTEIN"/>
    <property type="match status" value="1"/>
</dbReference>
<evidence type="ECO:0000259" key="2">
    <source>
        <dbReference type="Pfam" id="PF00144"/>
    </source>
</evidence>
<dbReference type="VEuPathDB" id="FungiDB:TERG_02715"/>
<dbReference type="OrthoDB" id="4171070at2759"/>
<dbReference type="eggNOG" id="ENOG502SJ69">
    <property type="taxonomic scope" value="Eukaryota"/>
</dbReference>
<dbReference type="Pfam" id="PF00144">
    <property type="entry name" value="Beta-lactamase"/>
    <property type="match status" value="1"/>
</dbReference>
<dbReference type="InterPro" id="IPR050491">
    <property type="entry name" value="AmpC-like"/>
</dbReference>
<name>F2SIS8_TRIRC</name>
<dbReference type="SUPFAM" id="SSF56601">
    <property type="entry name" value="beta-lactamase/transpeptidase-like"/>
    <property type="match status" value="1"/>
</dbReference>
<gene>
    <name evidence="3" type="ORF">TERG_02715</name>
</gene>
<dbReference type="InterPro" id="IPR001466">
    <property type="entry name" value="Beta-lactam-related"/>
</dbReference>
<dbReference type="PANTHER" id="PTHR46825">
    <property type="entry name" value="D-ALANYL-D-ALANINE-CARBOXYPEPTIDASE/ENDOPEPTIDASE AMPH"/>
    <property type="match status" value="1"/>
</dbReference>
<dbReference type="InParanoid" id="F2SIS8"/>
<dbReference type="InterPro" id="IPR012338">
    <property type="entry name" value="Beta-lactam/transpept-like"/>
</dbReference>
<sequence length="185" mass="20736">MMYIVASYLVEHVTGDSFSDFLEKRIFLPLKMESTSVQPWRALAKTKGRNISVGYIWDKNARAFKSSPFLDRPESQGAGQLITTASDHAKWIKTMINREGPITEDIYSLLTKKRVLEDPLKDQCSKNPSFYGLGWQIQDYSGYTIVSHEGGEAGSLCDNFFVPGLKFGAFIFCNAGHSHNVISLV</sequence>
<organism evidence="3 4">
    <name type="scientific">Trichophyton rubrum (strain ATCC MYA-4607 / CBS 118892)</name>
    <name type="common">Athlete's foot fungus</name>
    <dbReference type="NCBI Taxonomy" id="559305"/>
    <lineage>
        <taxon>Eukaryota</taxon>
        <taxon>Fungi</taxon>
        <taxon>Dikarya</taxon>
        <taxon>Ascomycota</taxon>
        <taxon>Pezizomycotina</taxon>
        <taxon>Eurotiomycetes</taxon>
        <taxon>Eurotiomycetidae</taxon>
        <taxon>Onygenales</taxon>
        <taxon>Arthrodermataceae</taxon>
        <taxon>Trichophyton</taxon>
    </lineage>
</organism>
<proteinExistence type="inferred from homology"/>
<comment type="similarity">
    <text evidence="1">Belongs to the peptidase S12 family.</text>
</comment>